<evidence type="ECO:0000313" key="6">
    <source>
        <dbReference type="EMBL" id="CAA0090283.1"/>
    </source>
</evidence>
<proteinExistence type="predicted"/>
<reference evidence="6 7" key="1">
    <citation type="submission" date="2019-12" db="EMBL/GenBank/DDBJ databases">
        <authorList>
            <person name="Reyes-Prieto M."/>
        </authorList>
    </citation>
    <scope>NUCLEOTIDE SEQUENCE [LARGE SCALE GENOMIC DNA]</scope>
    <source>
        <strain evidence="6">HF14-78462</strain>
    </source>
</reference>
<dbReference type="Gene3D" id="1.10.10.60">
    <property type="entry name" value="Homeodomain-like"/>
    <property type="match status" value="2"/>
</dbReference>
<dbReference type="PANTHER" id="PTHR46796">
    <property type="entry name" value="HTH-TYPE TRANSCRIPTIONAL ACTIVATOR RHAS-RELATED"/>
    <property type="match status" value="1"/>
</dbReference>
<dbReference type="InterPro" id="IPR018062">
    <property type="entry name" value="HTH_AraC-typ_CS"/>
</dbReference>
<dbReference type="Pfam" id="PF12833">
    <property type="entry name" value="HTH_18"/>
    <property type="match status" value="1"/>
</dbReference>
<dbReference type="PANTHER" id="PTHR46796:SF14">
    <property type="entry name" value="TRANSCRIPTIONAL REGULATORY PROTEIN"/>
    <property type="match status" value="1"/>
</dbReference>
<dbReference type="RefSeq" id="WP_159598198.1">
    <property type="nucleotide sequence ID" value="NZ_CACSAS010000001.1"/>
</dbReference>
<feature type="domain" description="HTH araC/xylS-type" evidence="5">
    <location>
        <begin position="249"/>
        <end position="347"/>
    </location>
</feature>
<feature type="region of interest" description="Disordered" evidence="4">
    <location>
        <begin position="1"/>
        <end position="22"/>
    </location>
</feature>
<accession>A0A5S9NK22</accession>
<evidence type="ECO:0000256" key="2">
    <source>
        <dbReference type="ARBA" id="ARBA00023125"/>
    </source>
</evidence>
<organism evidence="6 7">
    <name type="scientific">Starkeya nomas</name>
    <dbReference type="NCBI Taxonomy" id="2666134"/>
    <lineage>
        <taxon>Bacteria</taxon>
        <taxon>Pseudomonadati</taxon>
        <taxon>Pseudomonadota</taxon>
        <taxon>Alphaproteobacteria</taxon>
        <taxon>Hyphomicrobiales</taxon>
        <taxon>Xanthobacteraceae</taxon>
        <taxon>Starkeya</taxon>
    </lineage>
</organism>
<keyword evidence="2" id="KW-0238">DNA-binding</keyword>
<evidence type="ECO:0000256" key="1">
    <source>
        <dbReference type="ARBA" id="ARBA00023015"/>
    </source>
</evidence>
<dbReference type="InterPro" id="IPR050204">
    <property type="entry name" value="AraC_XylS_family_regulators"/>
</dbReference>
<keyword evidence="1" id="KW-0805">Transcription regulation</keyword>
<dbReference type="Proteomes" id="UP000433050">
    <property type="component" value="Unassembled WGS sequence"/>
</dbReference>
<dbReference type="SUPFAM" id="SSF46689">
    <property type="entry name" value="Homeodomain-like"/>
    <property type="match status" value="2"/>
</dbReference>
<feature type="compositionally biased region" description="Basic and acidic residues" evidence="4">
    <location>
        <begin position="10"/>
        <end position="22"/>
    </location>
</feature>
<evidence type="ECO:0000256" key="3">
    <source>
        <dbReference type="ARBA" id="ARBA00023163"/>
    </source>
</evidence>
<keyword evidence="7" id="KW-1185">Reference proteome</keyword>
<sequence>MGTFGNPDQENSKSGKDASRCVRLDGGMNRVEMLEAAATAKSVSPHSPNNPSNLVLREDNWRRRPGREMRPDGGRDIILSRWTIQLANDELEVSRDEGEPCHVLSIALQATRQSFHWNGDTVVDGRVPAHSLMVSGPRDHPCRAVFRQSADVFRVYIPPALIEECTRGLFPGSGALPVGFCTANLVEDEALSRLVRSLVNIDEQGGSLAPIFVEGIGLALTARLIALQATPGLSRDASPKRVLAPWRLQRVKDYIEGNLDRTITLEEMSEVACLSRIRFGAQFREAVGVTPYTYVLQRRVAYAQRLLRDTKMPLAQIALLVGFSSQAHFTTIFGRHIGLSPGQWRRSAGN</sequence>
<dbReference type="AlphaFoldDB" id="A0A5S9NK22"/>
<name>A0A5S9NK22_9HYPH</name>
<gene>
    <name evidence="6" type="primary">rhaR_4</name>
    <name evidence="6" type="ORF">STARVERO_01138</name>
</gene>
<evidence type="ECO:0000259" key="5">
    <source>
        <dbReference type="PROSITE" id="PS01124"/>
    </source>
</evidence>
<dbReference type="SMART" id="SM00342">
    <property type="entry name" value="HTH_ARAC"/>
    <property type="match status" value="1"/>
</dbReference>
<dbReference type="PROSITE" id="PS00041">
    <property type="entry name" value="HTH_ARAC_FAMILY_1"/>
    <property type="match status" value="1"/>
</dbReference>
<dbReference type="GO" id="GO:0003700">
    <property type="term" value="F:DNA-binding transcription factor activity"/>
    <property type="evidence" value="ECO:0007669"/>
    <property type="project" value="InterPro"/>
</dbReference>
<dbReference type="InterPro" id="IPR009057">
    <property type="entry name" value="Homeodomain-like_sf"/>
</dbReference>
<keyword evidence="3" id="KW-0804">Transcription</keyword>
<protein>
    <submittedName>
        <fullName evidence="6">HTH-type transcriptional activator RhaR</fullName>
    </submittedName>
</protein>
<dbReference type="PROSITE" id="PS01124">
    <property type="entry name" value="HTH_ARAC_FAMILY_2"/>
    <property type="match status" value="1"/>
</dbReference>
<dbReference type="EMBL" id="CACSAS010000001">
    <property type="protein sequence ID" value="CAA0090283.1"/>
    <property type="molecule type" value="Genomic_DNA"/>
</dbReference>
<dbReference type="InterPro" id="IPR018060">
    <property type="entry name" value="HTH_AraC"/>
</dbReference>
<dbReference type="GO" id="GO:0043565">
    <property type="term" value="F:sequence-specific DNA binding"/>
    <property type="evidence" value="ECO:0007669"/>
    <property type="project" value="InterPro"/>
</dbReference>
<dbReference type="PRINTS" id="PR00032">
    <property type="entry name" value="HTHARAC"/>
</dbReference>
<evidence type="ECO:0000313" key="7">
    <source>
        <dbReference type="Proteomes" id="UP000433050"/>
    </source>
</evidence>
<dbReference type="InterPro" id="IPR020449">
    <property type="entry name" value="Tscrpt_reg_AraC-type_HTH"/>
</dbReference>
<evidence type="ECO:0000256" key="4">
    <source>
        <dbReference type="SAM" id="MobiDB-lite"/>
    </source>
</evidence>